<dbReference type="Proteomes" id="UP000789570">
    <property type="component" value="Unassembled WGS sequence"/>
</dbReference>
<evidence type="ECO:0000313" key="3">
    <source>
        <dbReference type="Proteomes" id="UP000789570"/>
    </source>
</evidence>
<protein>
    <submittedName>
        <fullName evidence="2">4785_t:CDS:1</fullName>
    </submittedName>
</protein>
<dbReference type="EMBL" id="CAJVPQ010002678">
    <property type="protein sequence ID" value="CAG8604964.1"/>
    <property type="molecule type" value="Genomic_DNA"/>
</dbReference>
<keyword evidence="1" id="KW-0812">Transmembrane</keyword>
<evidence type="ECO:0000256" key="1">
    <source>
        <dbReference type="SAM" id="Phobius"/>
    </source>
</evidence>
<keyword evidence="1" id="KW-0472">Membrane</keyword>
<dbReference type="AlphaFoldDB" id="A0A9N9CLZ9"/>
<keyword evidence="3" id="KW-1185">Reference proteome</keyword>
<dbReference type="OrthoDB" id="2372506at2759"/>
<feature type="non-terminal residue" evidence="2">
    <location>
        <position position="1"/>
    </location>
</feature>
<sequence>YANGECDDVNDLEVNKDGNTTDYFTYYNMSGGDITFKLTKMPCGTSSLGIRVIPNERNKEFKWHTLNNNDLNNENEIGTKANVLDNTITTFRLQAQSQDFNKISCPTPSFSGLICYSQQKQSHRKCGVTCMSIIGGVFGSIAGGIITIMILSRCCRSSVPRNIEPIKVYDTVT</sequence>
<evidence type="ECO:0000313" key="2">
    <source>
        <dbReference type="EMBL" id="CAG8604964.1"/>
    </source>
</evidence>
<name>A0A9N9CLZ9_9GLOM</name>
<proteinExistence type="predicted"/>
<feature type="transmembrane region" description="Helical" evidence="1">
    <location>
        <begin position="126"/>
        <end position="151"/>
    </location>
</feature>
<gene>
    <name evidence="2" type="ORF">FCALED_LOCUS8775</name>
</gene>
<comment type="caution">
    <text evidence="2">The sequence shown here is derived from an EMBL/GenBank/DDBJ whole genome shotgun (WGS) entry which is preliminary data.</text>
</comment>
<keyword evidence="1" id="KW-1133">Transmembrane helix</keyword>
<organism evidence="2 3">
    <name type="scientific">Funneliformis caledonium</name>
    <dbReference type="NCBI Taxonomy" id="1117310"/>
    <lineage>
        <taxon>Eukaryota</taxon>
        <taxon>Fungi</taxon>
        <taxon>Fungi incertae sedis</taxon>
        <taxon>Mucoromycota</taxon>
        <taxon>Glomeromycotina</taxon>
        <taxon>Glomeromycetes</taxon>
        <taxon>Glomerales</taxon>
        <taxon>Glomeraceae</taxon>
        <taxon>Funneliformis</taxon>
    </lineage>
</organism>
<reference evidence="2" key="1">
    <citation type="submission" date="2021-06" db="EMBL/GenBank/DDBJ databases">
        <authorList>
            <person name="Kallberg Y."/>
            <person name="Tangrot J."/>
            <person name="Rosling A."/>
        </authorList>
    </citation>
    <scope>NUCLEOTIDE SEQUENCE</scope>
    <source>
        <strain evidence="2">UK204</strain>
    </source>
</reference>
<accession>A0A9N9CLZ9</accession>